<evidence type="ECO:0000256" key="6">
    <source>
        <dbReference type="SAM" id="Phobius"/>
    </source>
</evidence>
<dbReference type="OrthoDB" id="8062037at2759"/>
<dbReference type="InterPro" id="IPR011016">
    <property type="entry name" value="Znf_RING-CH"/>
</dbReference>
<dbReference type="GO" id="GO:0005737">
    <property type="term" value="C:cytoplasm"/>
    <property type="evidence" value="ECO:0007669"/>
    <property type="project" value="TreeGrafter"/>
</dbReference>
<keyword evidence="3" id="KW-0862">Zinc</keyword>
<dbReference type="CDD" id="cd16454">
    <property type="entry name" value="RING-H2_PA-TM-RING"/>
    <property type="match status" value="1"/>
</dbReference>
<gene>
    <name evidence="8" type="ORF">HYQ45_002778</name>
</gene>
<evidence type="ECO:0000256" key="1">
    <source>
        <dbReference type="ARBA" id="ARBA00022723"/>
    </source>
</evidence>
<reference evidence="8" key="1">
    <citation type="journal article" date="2021" name="Mol. Plant Pathol.">
        <title>A 20-kb lineage-specific genomic region tames virulence in pathogenic amphidiploid Verticillium longisporum.</title>
        <authorList>
            <person name="Harting R."/>
            <person name="Starke J."/>
            <person name="Kusch H."/>
            <person name="Poggeler S."/>
            <person name="Maurus I."/>
            <person name="Schluter R."/>
            <person name="Landesfeind M."/>
            <person name="Bulla I."/>
            <person name="Nowrousian M."/>
            <person name="de Jonge R."/>
            <person name="Stahlhut G."/>
            <person name="Hoff K.J."/>
            <person name="Asshauer K.P."/>
            <person name="Thurmer A."/>
            <person name="Stanke M."/>
            <person name="Daniel R."/>
            <person name="Morgenstern B."/>
            <person name="Thomma B.P.H.J."/>
            <person name="Kronstad J.W."/>
            <person name="Braus-Stromeyer S.A."/>
            <person name="Braus G.H."/>
        </authorList>
    </citation>
    <scope>NUCLEOTIDE SEQUENCE</scope>
    <source>
        <strain evidence="8">Vl32</strain>
    </source>
</reference>
<dbReference type="InterPro" id="IPR001841">
    <property type="entry name" value="Znf_RING"/>
</dbReference>
<keyword evidence="2 4" id="KW-0863">Zinc-finger</keyword>
<dbReference type="PANTHER" id="PTHR22765:SF416">
    <property type="entry name" value="E3 UBIQUITIN-PROTEIN LIGASE GODZILLA"/>
    <property type="match status" value="1"/>
</dbReference>
<evidence type="ECO:0000313" key="9">
    <source>
        <dbReference type="Proteomes" id="UP000689129"/>
    </source>
</evidence>
<evidence type="ECO:0000256" key="2">
    <source>
        <dbReference type="ARBA" id="ARBA00022771"/>
    </source>
</evidence>
<feature type="transmembrane region" description="Helical" evidence="6">
    <location>
        <begin position="64"/>
        <end position="89"/>
    </location>
</feature>
<dbReference type="EMBL" id="JAEMWZ010000044">
    <property type="protein sequence ID" value="KAG7140475.1"/>
    <property type="molecule type" value="Genomic_DNA"/>
</dbReference>
<protein>
    <submittedName>
        <fullName evidence="8">E3 ubiquitin-protein ligase like</fullName>
    </submittedName>
</protein>
<dbReference type="GO" id="GO:0006511">
    <property type="term" value="P:ubiquitin-dependent protein catabolic process"/>
    <property type="evidence" value="ECO:0007669"/>
    <property type="project" value="TreeGrafter"/>
</dbReference>
<keyword evidence="6" id="KW-0472">Membrane</keyword>
<dbReference type="SMART" id="SM00744">
    <property type="entry name" value="RINGv"/>
    <property type="match status" value="1"/>
</dbReference>
<dbReference type="GO" id="GO:0061630">
    <property type="term" value="F:ubiquitin protein ligase activity"/>
    <property type="evidence" value="ECO:0007669"/>
    <property type="project" value="TreeGrafter"/>
</dbReference>
<feature type="domain" description="RING-type" evidence="7">
    <location>
        <begin position="196"/>
        <end position="238"/>
    </location>
</feature>
<keyword evidence="6" id="KW-1133">Transmembrane helix</keyword>
<dbReference type="AlphaFoldDB" id="A0A8I3AV17"/>
<evidence type="ECO:0000256" key="3">
    <source>
        <dbReference type="ARBA" id="ARBA00022833"/>
    </source>
</evidence>
<evidence type="ECO:0000313" key="8">
    <source>
        <dbReference type="EMBL" id="KAG7140475.1"/>
    </source>
</evidence>
<dbReference type="PANTHER" id="PTHR22765">
    <property type="entry name" value="RING FINGER AND PROTEASE ASSOCIATED DOMAIN-CONTAINING"/>
    <property type="match status" value="1"/>
</dbReference>
<proteinExistence type="predicted"/>
<evidence type="ECO:0000256" key="5">
    <source>
        <dbReference type="SAM" id="MobiDB-lite"/>
    </source>
</evidence>
<name>A0A8I3AV17_VERLO</name>
<sequence length="277" mass="30134">MAAEGEEKTKRPCPLSDGRRGVLILGEANCHTVGWYVTVTSAGASATADPTSDPAPSEEKRAPIWISIFILFGALTGLVLLFFCICWVARRVMIPGFSPTRPNSPDAEAHAHAHPRGPGNGPASPRTPAPAIPAVALEAIARKVAQLDKSAPVMTYKAWLAEYDGEGEGECVGEPDEEKDDDAVKGVARASSYVVCVVCLETLEDSDLIRSLPCRHIYHSECITQWFLNKHDTCPLCKVHYVPQDKDDAALARPPAAAFRVHRPYDAMYRLYTQVPI</sequence>
<comment type="caution">
    <text evidence="8">The sequence shown here is derived from an EMBL/GenBank/DDBJ whole genome shotgun (WGS) entry which is preliminary data.</text>
</comment>
<dbReference type="GO" id="GO:0008270">
    <property type="term" value="F:zinc ion binding"/>
    <property type="evidence" value="ECO:0007669"/>
    <property type="project" value="UniProtKB-KW"/>
</dbReference>
<dbReference type="InterPro" id="IPR051826">
    <property type="entry name" value="E3_ubiquitin-ligase_domain"/>
</dbReference>
<organism evidence="8 9">
    <name type="scientific">Verticillium longisporum</name>
    <name type="common">Verticillium dahliae var. longisporum</name>
    <dbReference type="NCBI Taxonomy" id="100787"/>
    <lineage>
        <taxon>Eukaryota</taxon>
        <taxon>Fungi</taxon>
        <taxon>Dikarya</taxon>
        <taxon>Ascomycota</taxon>
        <taxon>Pezizomycotina</taxon>
        <taxon>Sordariomycetes</taxon>
        <taxon>Hypocreomycetidae</taxon>
        <taxon>Glomerellales</taxon>
        <taxon>Plectosphaerellaceae</taxon>
        <taxon>Verticillium</taxon>
    </lineage>
</organism>
<accession>A0A8I3AV17</accession>
<dbReference type="SMART" id="SM00184">
    <property type="entry name" value="RING"/>
    <property type="match status" value="1"/>
</dbReference>
<feature type="region of interest" description="Disordered" evidence="5">
    <location>
        <begin position="102"/>
        <end position="128"/>
    </location>
</feature>
<evidence type="ECO:0000256" key="4">
    <source>
        <dbReference type="PROSITE-ProRule" id="PRU00175"/>
    </source>
</evidence>
<dbReference type="Proteomes" id="UP000689129">
    <property type="component" value="Unassembled WGS sequence"/>
</dbReference>
<dbReference type="Pfam" id="PF13639">
    <property type="entry name" value="zf-RING_2"/>
    <property type="match status" value="1"/>
</dbReference>
<evidence type="ECO:0000259" key="7">
    <source>
        <dbReference type="PROSITE" id="PS50089"/>
    </source>
</evidence>
<dbReference type="PROSITE" id="PS50089">
    <property type="entry name" value="ZF_RING_2"/>
    <property type="match status" value="1"/>
</dbReference>
<keyword evidence="1" id="KW-0479">Metal-binding</keyword>
<keyword evidence="6" id="KW-0812">Transmembrane</keyword>